<dbReference type="InterPro" id="IPR036322">
    <property type="entry name" value="WD40_repeat_dom_sf"/>
</dbReference>
<dbReference type="GO" id="GO:0016197">
    <property type="term" value="P:endosomal transport"/>
    <property type="evidence" value="ECO:0007669"/>
    <property type="project" value="TreeGrafter"/>
</dbReference>
<dbReference type="Pfam" id="PF04841">
    <property type="entry name" value="Vps16_N"/>
    <property type="match status" value="1"/>
</dbReference>
<proteinExistence type="inferred from homology"/>
<dbReference type="GO" id="GO:0003779">
    <property type="term" value="F:actin binding"/>
    <property type="evidence" value="ECO:0007669"/>
    <property type="project" value="TreeGrafter"/>
</dbReference>
<feature type="domain" description="Vps16 C-terminal" evidence="3">
    <location>
        <begin position="870"/>
        <end position="955"/>
    </location>
</feature>
<organism evidence="5">
    <name type="scientific">Phaeomonas parva</name>
    <dbReference type="NCBI Taxonomy" id="124430"/>
    <lineage>
        <taxon>Eukaryota</taxon>
        <taxon>Sar</taxon>
        <taxon>Stramenopiles</taxon>
        <taxon>Ochrophyta</taxon>
        <taxon>Pinguiophyceae</taxon>
        <taxon>Pinguiochrysidales</taxon>
        <taxon>Pinguiochrysidaceae</taxon>
        <taxon>Phaeomonas</taxon>
    </lineage>
</organism>
<dbReference type="PIRSF" id="PIRSF007949">
    <property type="entry name" value="VPS16"/>
    <property type="match status" value="1"/>
</dbReference>
<sequence>MDPYGLPVEEPDFSRGEALGEGGRKYRKFRVLDADWRLPPGSPNPSGEGEGKGDGDAKAPEGAPLDFNRYAAVGAALGGPVAFAPAAMLRAGQGPGAPPPGGDAGDDIILIMNCAGALHGTIKWGDKPPLLSMGWSRSESLVCACADGSIFSFTLRGQPLSSTSLFEGAGAGGGNRLADAVVWEGGVVGLSFDESVLWVVEQPDLLANPDPSVAALSRSYHFPTGLAHTSVSGVIRQVTCMAVMQPVQSEVRVVRVVLATRAQGVVVRSKAGFLDQSTQEMNPARITRMAVAPNHRFIACYREDGWLTVLGENFEGPVLDTDINPPHPPLDMVWCGEDSFVMHFRDFLRMFGPSGQSLKYPYRTPLKLVGEIDCLRILTPRGTEILQRVPADVETVRRIGSTASAAMLYDAMERFEAGDPGADESIRGLEDDAELCKAVRCCIDAALGEFKPANQKSLLKAAAYGKNFCASFDPDDLVLATRRLRVLNQVRRRCVGLPLTHEQLARGNDQLTYGDPNPSAWLARRLAARGLHAVALEACDLLELPDAKSEVLLHWACEKVRARSSANMQDEELAELIARRLGIHKVLKPKNNGIAQLGYKTPPAALKLRPSISQVAQSAAAAGRRSLAVKLLEREPLANERVPLLLNLEEYEQAVASAERSWDPDLMLYCLLLAERRMAGAGGSANADGGADGGSGGGANGGANDERRRFHELVLRLPEAGRMLKAVYRQRMDAGVSTRAQDQHALISLCRHEGGAAAEAEAAETLVKEAFAANRVEVKVVKLRAAQRLYDKSRENSFMARTVEESMELLGVQEELERRTGREGGFVNLSVTETIHNLISLAAMAPAAAESKSRSRSGEDSVTHEWCHTEAAAIARKFNVSEKRLWRIRIRAMGASGQWQQLKRLASARYKPPVGYAPFAKAALEGKRPADEVFFYIDKVPDLEQRFELYAAAGAAAVAKAWFRAYEVASSLRDEEERTRRLHAVRTSCGDAGLIAHIDERLAQM</sequence>
<dbReference type="GO" id="GO:0006886">
    <property type="term" value="P:intracellular protein transport"/>
    <property type="evidence" value="ECO:0007669"/>
    <property type="project" value="InterPro"/>
</dbReference>
<evidence type="ECO:0000259" key="3">
    <source>
        <dbReference type="Pfam" id="PF04840"/>
    </source>
</evidence>
<reference evidence="5" key="1">
    <citation type="submission" date="2021-01" db="EMBL/GenBank/DDBJ databases">
        <authorList>
            <person name="Corre E."/>
            <person name="Pelletier E."/>
            <person name="Niang G."/>
            <person name="Scheremetjew M."/>
            <person name="Finn R."/>
            <person name="Kale V."/>
            <person name="Holt S."/>
            <person name="Cochrane G."/>
            <person name="Meng A."/>
            <person name="Brown T."/>
            <person name="Cohen L."/>
        </authorList>
    </citation>
    <scope>NUCLEOTIDE SEQUENCE</scope>
    <source>
        <strain evidence="5">CCMP2877</strain>
    </source>
</reference>
<dbReference type="PANTHER" id="PTHR12811:SF0">
    <property type="entry name" value="VACUOLAR PROTEIN SORTING-ASSOCIATED PROTEIN 16 HOMOLOG"/>
    <property type="match status" value="1"/>
</dbReference>
<evidence type="ECO:0000313" key="5">
    <source>
        <dbReference type="EMBL" id="CAD9251160.1"/>
    </source>
</evidence>
<feature type="domain" description="Vps16 C-terminal" evidence="3">
    <location>
        <begin position="759"/>
        <end position="841"/>
    </location>
</feature>
<comment type="similarity">
    <text evidence="1">Belongs to the VPS16 family.</text>
</comment>
<dbReference type="GO" id="GO:0005765">
    <property type="term" value="C:lysosomal membrane"/>
    <property type="evidence" value="ECO:0007669"/>
    <property type="project" value="TreeGrafter"/>
</dbReference>
<feature type="compositionally biased region" description="Basic and acidic residues" evidence="2">
    <location>
        <begin position="49"/>
        <end position="59"/>
    </location>
</feature>
<dbReference type="GO" id="GO:0030897">
    <property type="term" value="C:HOPS complex"/>
    <property type="evidence" value="ECO:0007669"/>
    <property type="project" value="TreeGrafter"/>
</dbReference>
<evidence type="ECO:0000256" key="1">
    <source>
        <dbReference type="ARBA" id="ARBA00009250"/>
    </source>
</evidence>
<evidence type="ECO:0000256" key="2">
    <source>
        <dbReference type="SAM" id="MobiDB-lite"/>
    </source>
</evidence>
<evidence type="ECO:0000259" key="4">
    <source>
        <dbReference type="Pfam" id="PF04841"/>
    </source>
</evidence>
<name>A0A7S1TYB6_9STRA</name>
<dbReference type="InterPro" id="IPR038132">
    <property type="entry name" value="Vps16_C_sf"/>
</dbReference>
<dbReference type="Pfam" id="PF04840">
    <property type="entry name" value="Vps16_C"/>
    <property type="match status" value="3"/>
</dbReference>
<dbReference type="GO" id="GO:0042144">
    <property type="term" value="P:vacuole fusion, non-autophagic"/>
    <property type="evidence" value="ECO:0007669"/>
    <property type="project" value="TreeGrafter"/>
</dbReference>
<dbReference type="InterPro" id="IPR006925">
    <property type="entry name" value="Vps16_C"/>
</dbReference>
<dbReference type="InterPro" id="IPR006926">
    <property type="entry name" value="Vps16_N"/>
</dbReference>
<accession>A0A7S1TYB6</accession>
<gene>
    <name evidence="5" type="ORF">PPAR1163_LOCUS9521</name>
</gene>
<dbReference type="PANTHER" id="PTHR12811">
    <property type="entry name" value="VACUOLAR PROTEIN SORTING VPS16"/>
    <property type="match status" value="1"/>
</dbReference>
<dbReference type="EMBL" id="HBGJ01014813">
    <property type="protein sequence ID" value="CAD9251160.1"/>
    <property type="molecule type" value="Transcribed_RNA"/>
</dbReference>
<dbReference type="SUPFAM" id="SSF50978">
    <property type="entry name" value="WD40 repeat-like"/>
    <property type="match status" value="1"/>
</dbReference>
<feature type="region of interest" description="Disordered" evidence="2">
    <location>
        <begin position="34"/>
        <end position="61"/>
    </location>
</feature>
<feature type="domain" description="Vps16 N-terminal" evidence="4">
    <location>
        <begin position="108"/>
        <end position="478"/>
    </location>
</feature>
<feature type="compositionally biased region" description="Gly residues" evidence="2">
    <location>
        <begin position="690"/>
        <end position="701"/>
    </location>
</feature>
<feature type="domain" description="Vps16 C-terminal" evidence="3">
    <location>
        <begin position="611"/>
        <end position="679"/>
    </location>
</feature>
<dbReference type="Gene3D" id="1.10.150.780">
    <property type="entry name" value="Vps16, C-terminal region"/>
    <property type="match status" value="1"/>
</dbReference>
<dbReference type="InterPro" id="IPR016534">
    <property type="entry name" value="VPS16"/>
</dbReference>
<feature type="region of interest" description="Disordered" evidence="2">
    <location>
        <begin position="683"/>
        <end position="705"/>
    </location>
</feature>
<dbReference type="AlphaFoldDB" id="A0A7S1TYB6"/>
<dbReference type="GO" id="GO:0005768">
    <property type="term" value="C:endosome"/>
    <property type="evidence" value="ECO:0007669"/>
    <property type="project" value="TreeGrafter"/>
</dbReference>
<feature type="region of interest" description="Disordered" evidence="2">
    <location>
        <begin position="1"/>
        <end position="20"/>
    </location>
</feature>
<protein>
    <recommendedName>
        <fullName evidence="6">Vacuolar protein sorting-associated protein 16 homolog</fullName>
    </recommendedName>
</protein>
<evidence type="ECO:0008006" key="6">
    <source>
        <dbReference type="Google" id="ProtNLM"/>
    </source>
</evidence>